<dbReference type="EMBL" id="BAABJH010000001">
    <property type="protein sequence ID" value="GAA4885782.1"/>
    <property type="molecule type" value="Genomic_DNA"/>
</dbReference>
<organism evidence="8 9">
    <name type="scientific">Flaviramulus aquimarinus</name>
    <dbReference type="NCBI Taxonomy" id="1170456"/>
    <lineage>
        <taxon>Bacteria</taxon>
        <taxon>Pseudomonadati</taxon>
        <taxon>Bacteroidota</taxon>
        <taxon>Flavobacteriia</taxon>
        <taxon>Flavobacteriales</taxon>
        <taxon>Flavobacteriaceae</taxon>
        <taxon>Flaviramulus</taxon>
    </lineage>
</organism>
<dbReference type="Pfam" id="PF00486">
    <property type="entry name" value="Trans_reg_C"/>
    <property type="match status" value="1"/>
</dbReference>
<proteinExistence type="predicted"/>
<feature type="domain" description="Response regulatory" evidence="6">
    <location>
        <begin position="6"/>
        <end position="120"/>
    </location>
</feature>
<dbReference type="InterPro" id="IPR036388">
    <property type="entry name" value="WH-like_DNA-bd_sf"/>
</dbReference>
<dbReference type="Gene3D" id="3.40.50.2300">
    <property type="match status" value="1"/>
</dbReference>
<evidence type="ECO:0000313" key="8">
    <source>
        <dbReference type="EMBL" id="GAA4885782.1"/>
    </source>
</evidence>
<dbReference type="InterPro" id="IPR011006">
    <property type="entry name" value="CheY-like_superfamily"/>
</dbReference>
<dbReference type="PANTHER" id="PTHR48111">
    <property type="entry name" value="REGULATOR OF RPOS"/>
    <property type="match status" value="1"/>
</dbReference>
<dbReference type="Pfam" id="PF00072">
    <property type="entry name" value="Response_reg"/>
    <property type="match status" value="1"/>
</dbReference>
<dbReference type="SMART" id="SM00862">
    <property type="entry name" value="Trans_reg_C"/>
    <property type="match status" value="1"/>
</dbReference>
<dbReference type="PROSITE" id="PS50110">
    <property type="entry name" value="RESPONSE_REGULATORY"/>
    <property type="match status" value="1"/>
</dbReference>
<evidence type="ECO:0000313" key="9">
    <source>
        <dbReference type="Proteomes" id="UP001500433"/>
    </source>
</evidence>
<dbReference type="CDD" id="cd17574">
    <property type="entry name" value="REC_OmpR"/>
    <property type="match status" value="1"/>
</dbReference>
<dbReference type="CDD" id="cd00383">
    <property type="entry name" value="trans_reg_C"/>
    <property type="match status" value="1"/>
</dbReference>
<keyword evidence="2" id="KW-0902">Two-component regulatory system</keyword>
<dbReference type="Proteomes" id="UP001500433">
    <property type="component" value="Unassembled WGS sequence"/>
</dbReference>
<evidence type="ECO:0000256" key="1">
    <source>
        <dbReference type="ARBA" id="ARBA00022553"/>
    </source>
</evidence>
<name>A0ABP9ERU2_9FLAO</name>
<dbReference type="PROSITE" id="PS51755">
    <property type="entry name" value="OMPR_PHOB"/>
    <property type="match status" value="1"/>
</dbReference>
<feature type="modified residue" description="4-aspartylphosphate" evidence="4">
    <location>
        <position position="55"/>
    </location>
</feature>
<evidence type="ECO:0000259" key="6">
    <source>
        <dbReference type="PROSITE" id="PS50110"/>
    </source>
</evidence>
<evidence type="ECO:0000256" key="3">
    <source>
        <dbReference type="ARBA" id="ARBA00023125"/>
    </source>
</evidence>
<evidence type="ECO:0000256" key="2">
    <source>
        <dbReference type="ARBA" id="ARBA00023012"/>
    </source>
</evidence>
<feature type="domain" description="OmpR/PhoB-type" evidence="7">
    <location>
        <begin position="129"/>
        <end position="227"/>
    </location>
</feature>
<evidence type="ECO:0000259" key="7">
    <source>
        <dbReference type="PROSITE" id="PS51755"/>
    </source>
</evidence>
<protein>
    <submittedName>
        <fullName evidence="8">Response regulator transcription factor</fullName>
    </submittedName>
</protein>
<dbReference type="InterPro" id="IPR001789">
    <property type="entry name" value="Sig_transdc_resp-reg_receiver"/>
</dbReference>
<reference evidence="9" key="1">
    <citation type="journal article" date="2019" name="Int. J. Syst. Evol. Microbiol.">
        <title>The Global Catalogue of Microorganisms (GCM) 10K type strain sequencing project: providing services to taxonomists for standard genome sequencing and annotation.</title>
        <authorList>
            <consortium name="The Broad Institute Genomics Platform"/>
            <consortium name="The Broad Institute Genome Sequencing Center for Infectious Disease"/>
            <person name="Wu L."/>
            <person name="Ma J."/>
        </authorList>
    </citation>
    <scope>NUCLEOTIDE SEQUENCE [LARGE SCALE GENOMIC DNA]</scope>
    <source>
        <strain evidence="9">JCM 18274</strain>
    </source>
</reference>
<evidence type="ECO:0000256" key="5">
    <source>
        <dbReference type="PROSITE-ProRule" id="PRU01091"/>
    </source>
</evidence>
<evidence type="ECO:0000256" key="4">
    <source>
        <dbReference type="PROSITE-ProRule" id="PRU00169"/>
    </source>
</evidence>
<dbReference type="InterPro" id="IPR001867">
    <property type="entry name" value="OmpR/PhoB-type_DNA-bd"/>
</dbReference>
<comment type="caution">
    <text evidence="8">The sequence shown here is derived from an EMBL/GenBank/DDBJ whole genome shotgun (WGS) entry which is preliminary data.</text>
</comment>
<dbReference type="Gene3D" id="6.10.250.690">
    <property type="match status" value="1"/>
</dbReference>
<dbReference type="SMART" id="SM00448">
    <property type="entry name" value="REC"/>
    <property type="match status" value="1"/>
</dbReference>
<dbReference type="Gene3D" id="1.10.10.10">
    <property type="entry name" value="Winged helix-like DNA-binding domain superfamily/Winged helix DNA-binding domain"/>
    <property type="match status" value="1"/>
</dbReference>
<keyword evidence="9" id="KW-1185">Reference proteome</keyword>
<sequence>MNKHITILLAEDEPALGVIIKESLETRNFKVLLCENGEKAFEVYKNKSPELLVLDVMMPKKDGFTLAKEIREVDDTIPIIFLTAKSQTQDVVEGFTIGGNDYLKKPFSMEELIVRINNLLNRTKEQKHSEITHISHYTFNFPKQTLQYKNEEKIQLTHREAHLLFHLIKNKNQVLDRSLILNKLWGNDDFFSARSMDVFITKLRKKLNLDDTIQIINVRGFGYKLIC</sequence>
<dbReference type="PANTHER" id="PTHR48111:SF40">
    <property type="entry name" value="PHOSPHATE REGULON TRANSCRIPTIONAL REGULATORY PROTEIN PHOB"/>
    <property type="match status" value="1"/>
</dbReference>
<dbReference type="RefSeq" id="WP_345272524.1">
    <property type="nucleotide sequence ID" value="NZ_BAABJH010000001.1"/>
</dbReference>
<dbReference type="SUPFAM" id="SSF52172">
    <property type="entry name" value="CheY-like"/>
    <property type="match status" value="1"/>
</dbReference>
<keyword evidence="3 5" id="KW-0238">DNA-binding</keyword>
<accession>A0ABP9ERU2</accession>
<feature type="DNA-binding region" description="OmpR/PhoB-type" evidence="5">
    <location>
        <begin position="129"/>
        <end position="227"/>
    </location>
</feature>
<gene>
    <name evidence="8" type="ORF">GCM10023311_05740</name>
</gene>
<dbReference type="InterPro" id="IPR039420">
    <property type="entry name" value="WalR-like"/>
</dbReference>
<keyword evidence="1 4" id="KW-0597">Phosphoprotein</keyword>